<dbReference type="VEuPathDB" id="AmoebaDB:FDP41_007980"/>
<proteinExistence type="predicted"/>
<feature type="transmembrane region" description="Helical" evidence="1">
    <location>
        <begin position="861"/>
        <end position="882"/>
    </location>
</feature>
<gene>
    <name evidence="2" type="ORF">FDP41_007980</name>
</gene>
<evidence type="ECO:0000256" key="1">
    <source>
        <dbReference type="SAM" id="Phobius"/>
    </source>
</evidence>
<keyword evidence="1" id="KW-0472">Membrane</keyword>
<evidence type="ECO:0000313" key="2">
    <source>
        <dbReference type="EMBL" id="KAF0984065.1"/>
    </source>
</evidence>
<dbReference type="VEuPathDB" id="AmoebaDB:NF0037130"/>
<keyword evidence="1" id="KW-0812">Transmembrane</keyword>
<dbReference type="GeneID" id="68115198"/>
<name>A0A6A5CFN1_NAEFO</name>
<dbReference type="RefSeq" id="XP_044568778.1">
    <property type="nucleotide sequence ID" value="XM_044711784.1"/>
</dbReference>
<protein>
    <submittedName>
        <fullName evidence="2">Uncharacterized protein</fullName>
    </submittedName>
</protein>
<keyword evidence="3" id="KW-1185">Reference proteome</keyword>
<dbReference type="OrthoDB" id="10517949at2759"/>
<comment type="caution">
    <text evidence="2">The sequence shown here is derived from an EMBL/GenBank/DDBJ whole genome shotgun (WGS) entry which is preliminary data.</text>
</comment>
<sequence>MRMNTKNLPKLSEITIASNYLAEGIRCCDNYYFDDVLYSPSFLSNTNPSYFTPAQVCEQVTNSFHGNHHCVLVFIDEKNDQEDEARDEEILEGLRVLQQYREKSEIYGLFLRPGTRLWKTCSEVNYFTAFSLKNDLQTTSNILEAVCFGTTQNLFERQEVKSKFRIKLPMCDREKAVFQILLKSERTRTLSLTFFENEMFHAFSVNYHVNAHENKCFELSMSLKKQWHSCEFLRYIIWDADTKVVMDEGQLRFMTCDMVSESVYNCLKENLLKIGILTGNDSEGLFVNRFYSLIDSITNEHLNKRNLLYRLSWNAFDSIQQFVSSCVKFIGYELGSDNDTEIGQVISMVDVIVFYPKVYRYQYFTKRILEAFQKQSKPCVIALPFGIKRDDREEEVVKREAIEIPSLMNDPMSTCTDFELDQVFLKVVEEVVKKVNRQQTLMKRMELMLKVKLSVLPHDMIMEIISYLPSYFLFHISMRNIWEGVFGSSMSVLGTREDQMEQHDDENRVISKASIRNCNTLFDEILMERLCKKLYNHEHKFGLSTPLSIIQIIYIIMETICKKFVMNNPHVSDDCNNIETICKVLRMSLELSKTVFIQKLHLESYSFMNTTDEQRKKQFHLVEETFKNSQWSYQELHFLHEFSCRFGYVFLLSEDATQSRRTWKSPLIATSETSHAPTMEISFNIIKDEPFNTNVLSIFNLFELINDSQQQLMNKLLKYANKCVKIRGHIYLSKTNLRLPRSDPHIRSVILEIFPQFTNTIECTKDKREIMEVAEELMLHFISFARNINNYNRPIEREIMLQIFWFPALHQKSTLKCITTRKDIFYRLRVYLLHLSPASIDSIAAMEVTCIPSCRKIKLTLIPTIIPIFLKNICLIALICACSKLNDFLMHKYLKENMNYEHFFSCWLFWSTFLAIMAMIVIGYKAFIDACYSLYTTKEFEIRMTNR</sequence>
<evidence type="ECO:0000313" key="3">
    <source>
        <dbReference type="Proteomes" id="UP000444721"/>
    </source>
</evidence>
<dbReference type="Proteomes" id="UP000444721">
    <property type="component" value="Unassembled WGS sequence"/>
</dbReference>
<accession>A0A6A5CFN1</accession>
<reference evidence="2 3" key="1">
    <citation type="journal article" date="2019" name="Sci. Rep.">
        <title>Nanopore sequencing improves the draft genome of the human pathogenic amoeba Naegleria fowleri.</title>
        <authorList>
            <person name="Liechti N."/>
            <person name="Schurch N."/>
            <person name="Bruggmann R."/>
            <person name="Wittwer M."/>
        </authorList>
    </citation>
    <scope>NUCLEOTIDE SEQUENCE [LARGE SCALE GENOMIC DNA]</scope>
    <source>
        <strain evidence="2 3">ATCC 30894</strain>
    </source>
</reference>
<dbReference type="AlphaFoldDB" id="A0A6A5CFN1"/>
<feature type="transmembrane region" description="Helical" evidence="1">
    <location>
        <begin position="903"/>
        <end position="924"/>
    </location>
</feature>
<organism evidence="2 3">
    <name type="scientific">Naegleria fowleri</name>
    <name type="common">Brain eating amoeba</name>
    <dbReference type="NCBI Taxonomy" id="5763"/>
    <lineage>
        <taxon>Eukaryota</taxon>
        <taxon>Discoba</taxon>
        <taxon>Heterolobosea</taxon>
        <taxon>Tetramitia</taxon>
        <taxon>Eutetramitia</taxon>
        <taxon>Vahlkampfiidae</taxon>
        <taxon>Naegleria</taxon>
    </lineage>
</organism>
<keyword evidence="1" id="KW-1133">Transmembrane helix</keyword>
<dbReference type="EMBL" id="VFQX01000004">
    <property type="protein sequence ID" value="KAF0984065.1"/>
    <property type="molecule type" value="Genomic_DNA"/>
</dbReference>
<dbReference type="VEuPathDB" id="AmoebaDB:NfTy_004450"/>